<name>A0AAN7A6J2_9PEZI</name>
<organism evidence="3 4">
    <name type="scientific">Triangularia setosa</name>
    <dbReference type="NCBI Taxonomy" id="2587417"/>
    <lineage>
        <taxon>Eukaryota</taxon>
        <taxon>Fungi</taxon>
        <taxon>Dikarya</taxon>
        <taxon>Ascomycota</taxon>
        <taxon>Pezizomycotina</taxon>
        <taxon>Sordariomycetes</taxon>
        <taxon>Sordariomycetidae</taxon>
        <taxon>Sordariales</taxon>
        <taxon>Podosporaceae</taxon>
        <taxon>Triangularia</taxon>
    </lineage>
</organism>
<dbReference type="Proteomes" id="UP001302321">
    <property type="component" value="Unassembled WGS sequence"/>
</dbReference>
<reference evidence="3" key="2">
    <citation type="submission" date="2023-05" db="EMBL/GenBank/DDBJ databases">
        <authorList>
            <consortium name="Lawrence Berkeley National Laboratory"/>
            <person name="Steindorff A."/>
            <person name="Hensen N."/>
            <person name="Bonometti L."/>
            <person name="Westerberg I."/>
            <person name="Brannstrom I.O."/>
            <person name="Guillou S."/>
            <person name="Cros-Aarteil S."/>
            <person name="Calhoun S."/>
            <person name="Haridas S."/>
            <person name="Kuo A."/>
            <person name="Mondo S."/>
            <person name="Pangilinan J."/>
            <person name="Riley R."/>
            <person name="Labutti K."/>
            <person name="Andreopoulos B."/>
            <person name="Lipzen A."/>
            <person name="Chen C."/>
            <person name="Yanf M."/>
            <person name="Daum C."/>
            <person name="Ng V."/>
            <person name="Clum A."/>
            <person name="Ohm R."/>
            <person name="Martin F."/>
            <person name="Silar P."/>
            <person name="Natvig D."/>
            <person name="Lalanne C."/>
            <person name="Gautier V."/>
            <person name="Ament-Velasquez S.L."/>
            <person name="Kruys A."/>
            <person name="Hutchinson M.I."/>
            <person name="Powell A.J."/>
            <person name="Barry K."/>
            <person name="Miller A.N."/>
            <person name="Grigoriev I.V."/>
            <person name="Debuchy R."/>
            <person name="Gladieux P."/>
            <person name="Thoren M.H."/>
            <person name="Johannesson H."/>
        </authorList>
    </citation>
    <scope>NUCLEOTIDE SEQUENCE</scope>
    <source>
        <strain evidence="3">CBS 892.96</strain>
    </source>
</reference>
<feature type="region of interest" description="Disordered" evidence="1">
    <location>
        <begin position="505"/>
        <end position="614"/>
    </location>
</feature>
<keyword evidence="2" id="KW-1133">Transmembrane helix</keyword>
<keyword evidence="4" id="KW-1185">Reference proteome</keyword>
<feature type="transmembrane region" description="Helical" evidence="2">
    <location>
        <begin position="417"/>
        <end position="440"/>
    </location>
</feature>
<feature type="compositionally biased region" description="Gly residues" evidence="1">
    <location>
        <begin position="587"/>
        <end position="598"/>
    </location>
</feature>
<keyword evidence="2" id="KW-0812">Transmembrane</keyword>
<evidence type="ECO:0000256" key="2">
    <source>
        <dbReference type="SAM" id="Phobius"/>
    </source>
</evidence>
<keyword evidence="2" id="KW-0472">Membrane</keyword>
<evidence type="ECO:0000256" key="1">
    <source>
        <dbReference type="SAM" id="MobiDB-lite"/>
    </source>
</evidence>
<reference evidence="3" key="1">
    <citation type="journal article" date="2023" name="Mol. Phylogenet. Evol.">
        <title>Genome-scale phylogeny and comparative genomics of the fungal order Sordariales.</title>
        <authorList>
            <person name="Hensen N."/>
            <person name="Bonometti L."/>
            <person name="Westerberg I."/>
            <person name="Brannstrom I.O."/>
            <person name="Guillou S."/>
            <person name="Cros-Aarteil S."/>
            <person name="Calhoun S."/>
            <person name="Haridas S."/>
            <person name="Kuo A."/>
            <person name="Mondo S."/>
            <person name="Pangilinan J."/>
            <person name="Riley R."/>
            <person name="LaButti K."/>
            <person name="Andreopoulos B."/>
            <person name="Lipzen A."/>
            <person name="Chen C."/>
            <person name="Yan M."/>
            <person name="Daum C."/>
            <person name="Ng V."/>
            <person name="Clum A."/>
            <person name="Steindorff A."/>
            <person name="Ohm R.A."/>
            <person name="Martin F."/>
            <person name="Silar P."/>
            <person name="Natvig D.O."/>
            <person name="Lalanne C."/>
            <person name="Gautier V."/>
            <person name="Ament-Velasquez S.L."/>
            <person name="Kruys A."/>
            <person name="Hutchinson M.I."/>
            <person name="Powell A.J."/>
            <person name="Barry K."/>
            <person name="Miller A.N."/>
            <person name="Grigoriev I.V."/>
            <person name="Debuchy R."/>
            <person name="Gladieux P."/>
            <person name="Hiltunen Thoren M."/>
            <person name="Johannesson H."/>
        </authorList>
    </citation>
    <scope>NUCLEOTIDE SEQUENCE</scope>
    <source>
        <strain evidence="3">CBS 892.96</strain>
    </source>
</reference>
<sequence length="614" mass="67750">MDWPAETDPCLTTDQTDLEFFDYDCNLADENDFCVALAMQASSTTGIGLEILENPKSWDEWLQSPVFHSRHYSKGPMDSVTEVHGFGILLSSPVTRAFESSDPGSDPHYYLPISKEYWKKIIGSFHMHNSLKDAMLANKSYSSFLVYKPKADEAKANKAKVDGAKADKMKADEAKVDETKADEAKADKTKADKTKVDETKVEMFTATMTSRDWDWNCSISSTYFPESRLTLGVIFNCHPDQKDLVSDMLDRSPEVKDHPLLMLGLYCELQRDRADRLAKRIAARTTEVLEAMGYLPGVTKTGDKSPENQRAKIHIQLRLVISECKKAVEEIRVAKLQTKRITDDICEKSKASKQESFRNATARYKCRFDQIQIELDGRMAQCRITAEDLTYAGDRALAEQAREETAVAARQAKTGKVIAFLAMLYLPMTSIATIFAMPVFDFQNYWWDMRFGGPPPDSPNSESNSKTAEPGVEVASGYFTLYLIISFVLTVATLVSYNIYAKDKPANHTDGNGEGNTKPGTSTGSMGGGSDNAQPIPDVSMGGALPTSSQTQAPLAHNGGSLPPTDLDEKRPILETCRSYFSRNGNRNGGEGGGGNGSSDGSRYRGRGQTISLV</sequence>
<comment type="caution">
    <text evidence="3">The sequence shown here is derived from an EMBL/GenBank/DDBJ whole genome shotgun (WGS) entry which is preliminary data.</text>
</comment>
<dbReference type="AlphaFoldDB" id="A0AAN7A6J2"/>
<accession>A0AAN7A6J2</accession>
<proteinExistence type="predicted"/>
<gene>
    <name evidence="3" type="ORF">QBC36DRAFT_312267</name>
</gene>
<evidence type="ECO:0000313" key="4">
    <source>
        <dbReference type="Proteomes" id="UP001302321"/>
    </source>
</evidence>
<evidence type="ECO:0000313" key="3">
    <source>
        <dbReference type="EMBL" id="KAK4175150.1"/>
    </source>
</evidence>
<feature type="transmembrane region" description="Helical" evidence="2">
    <location>
        <begin position="479"/>
        <end position="500"/>
    </location>
</feature>
<dbReference type="EMBL" id="MU866246">
    <property type="protein sequence ID" value="KAK4175150.1"/>
    <property type="molecule type" value="Genomic_DNA"/>
</dbReference>
<protein>
    <submittedName>
        <fullName evidence="3">Uncharacterized protein</fullName>
    </submittedName>
</protein>